<organism evidence="1 2">
    <name type="scientific">Cytobacillus kochii</name>
    <dbReference type="NCBI Taxonomy" id="859143"/>
    <lineage>
        <taxon>Bacteria</taxon>
        <taxon>Bacillati</taxon>
        <taxon>Bacillota</taxon>
        <taxon>Bacilli</taxon>
        <taxon>Bacillales</taxon>
        <taxon>Bacillaceae</taxon>
        <taxon>Cytobacillus</taxon>
    </lineage>
</organism>
<sequence length="143" mass="16632">MKTFKLVSMQVWDEDELVDVELEDGLIINKEDENSRWLLEAFIDKKHLSFFSNLRKKEIDVPLQVVITKKDNDPAHFITKIASINEFEEHMSVLFLGSIRHKRNEFAEILLSDLVSKGLSGEKLLAEFKGQMKRAQRLTSNKK</sequence>
<accession>A0A248TIQ2</accession>
<dbReference type="GeneID" id="97218116"/>
<keyword evidence="2" id="KW-1185">Reference proteome</keyword>
<reference evidence="1 2" key="1">
    <citation type="submission" date="2017-08" db="EMBL/GenBank/DDBJ databases">
        <title>Complete Genome Sequence of Bacillus kochii Oregon-R-modENCODE STRAIN BDGP4, isolated from Drosophila melanogaster gut.</title>
        <authorList>
            <person name="Wan K.H."/>
            <person name="Yu C."/>
            <person name="Park S."/>
            <person name="Hammonds A.S."/>
            <person name="Booth B.W."/>
            <person name="Celniker S.E."/>
        </authorList>
    </citation>
    <scope>NUCLEOTIDE SEQUENCE [LARGE SCALE GENOMIC DNA]</scope>
    <source>
        <strain evidence="1 2">BDGP4</strain>
    </source>
</reference>
<evidence type="ECO:0000313" key="1">
    <source>
        <dbReference type="EMBL" id="ASV68051.1"/>
    </source>
</evidence>
<dbReference type="AlphaFoldDB" id="A0A248TIQ2"/>
<evidence type="ECO:0008006" key="3">
    <source>
        <dbReference type="Google" id="ProtNLM"/>
    </source>
</evidence>
<proteinExistence type="predicted"/>
<protein>
    <recommendedName>
        <fullName evidence="3">YwpF-like protein</fullName>
    </recommendedName>
</protein>
<dbReference type="Proteomes" id="UP000215137">
    <property type="component" value="Chromosome"/>
</dbReference>
<dbReference type="OrthoDB" id="2427395at2"/>
<dbReference type="EMBL" id="CP022983">
    <property type="protein sequence ID" value="ASV68051.1"/>
    <property type="molecule type" value="Genomic_DNA"/>
</dbReference>
<gene>
    <name evidence="1" type="ORF">CKF48_12430</name>
</gene>
<dbReference type="KEGG" id="bko:CKF48_12430"/>
<name>A0A248TIQ2_9BACI</name>
<dbReference type="InterPro" id="IPR025573">
    <property type="entry name" value="YwpF"/>
</dbReference>
<dbReference type="RefSeq" id="WP_095371620.1">
    <property type="nucleotide sequence ID" value="NZ_CANMJM010000029.1"/>
</dbReference>
<evidence type="ECO:0000313" key="2">
    <source>
        <dbReference type="Proteomes" id="UP000215137"/>
    </source>
</evidence>
<dbReference type="Pfam" id="PF14183">
    <property type="entry name" value="YwpF"/>
    <property type="match status" value="1"/>
</dbReference>